<dbReference type="PANTHER" id="PTHR47481">
    <property type="match status" value="1"/>
</dbReference>
<accession>A0A8X7S1Y0</accession>
<feature type="region of interest" description="Disordered" evidence="1">
    <location>
        <begin position="115"/>
        <end position="143"/>
    </location>
</feature>
<evidence type="ECO:0000313" key="2">
    <source>
        <dbReference type="EMBL" id="KAG2298182.1"/>
    </source>
</evidence>
<protein>
    <submittedName>
        <fullName evidence="2">Uncharacterized protein</fullName>
    </submittedName>
</protein>
<dbReference type="OrthoDB" id="1752173at2759"/>
<reference evidence="2 3" key="1">
    <citation type="submission" date="2020-02" db="EMBL/GenBank/DDBJ databases">
        <authorList>
            <person name="Ma Q."/>
            <person name="Huang Y."/>
            <person name="Song X."/>
            <person name="Pei D."/>
        </authorList>
    </citation>
    <scope>NUCLEOTIDE SEQUENCE [LARGE SCALE GENOMIC DNA]</scope>
    <source>
        <strain evidence="2">Sxm20200214</strain>
        <tissue evidence="2">Leaf</tissue>
    </source>
</reference>
<proteinExistence type="predicted"/>
<dbReference type="PANTHER" id="PTHR47481:SF41">
    <property type="entry name" value="COPIA-LIKE POLYPROTEIN_RETROTRANSPOSON"/>
    <property type="match status" value="1"/>
</dbReference>
<dbReference type="Proteomes" id="UP000886595">
    <property type="component" value="Unassembled WGS sequence"/>
</dbReference>
<evidence type="ECO:0000256" key="1">
    <source>
        <dbReference type="SAM" id="MobiDB-lite"/>
    </source>
</evidence>
<gene>
    <name evidence="2" type="ORF">Bca52824_034654</name>
</gene>
<dbReference type="Pfam" id="PF14223">
    <property type="entry name" value="Retrotran_gag_2"/>
    <property type="match status" value="1"/>
</dbReference>
<dbReference type="EMBL" id="JAAMPC010000008">
    <property type="protein sequence ID" value="KAG2298182.1"/>
    <property type="molecule type" value="Genomic_DNA"/>
</dbReference>
<evidence type="ECO:0000313" key="3">
    <source>
        <dbReference type="Proteomes" id="UP000886595"/>
    </source>
</evidence>
<dbReference type="AlphaFoldDB" id="A0A8X7S1Y0"/>
<keyword evidence="3" id="KW-1185">Reference proteome</keyword>
<sequence length="202" mass="22918">MVDPYPFPRNIWVCLAENFNKSSLSREFTLQRSLQLLTNKGKNLAAYSREFKMLCGALNSIGKPVDESMKIFGYLNGLGREFHPITTVIQSSLTKFPQPTFNDVVSEVQSFDSKLQSSEDNTTTPHLSFNVQQQQPSQEHKYSDPSIIHNKEEDVEVDTTEVVEVTLLEAEALFSISRLLLLLVTDPCVRYVAEWAHSSKML</sequence>
<comment type="caution">
    <text evidence="2">The sequence shown here is derived from an EMBL/GenBank/DDBJ whole genome shotgun (WGS) entry which is preliminary data.</text>
</comment>
<feature type="compositionally biased region" description="Polar residues" evidence="1">
    <location>
        <begin position="115"/>
        <end position="137"/>
    </location>
</feature>
<organism evidence="2 3">
    <name type="scientific">Brassica carinata</name>
    <name type="common">Ethiopian mustard</name>
    <name type="synonym">Abyssinian cabbage</name>
    <dbReference type="NCBI Taxonomy" id="52824"/>
    <lineage>
        <taxon>Eukaryota</taxon>
        <taxon>Viridiplantae</taxon>
        <taxon>Streptophyta</taxon>
        <taxon>Embryophyta</taxon>
        <taxon>Tracheophyta</taxon>
        <taxon>Spermatophyta</taxon>
        <taxon>Magnoliopsida</taxon>
        <taxon>eudicotyledons</taxon>
        <taxon>Gunneridae</taxon>
        <taxon>Pentapetalae</taxon>
        <taxon>rosids</taxon>
        <taxon>malvids</taxon>
        <taxon>Brassicales</taxon>
        <taxon>Brassicaceae</taxon>
        <taxon>Brassiceae</taxon>
        <taxon>Brassica</taxon>
    </lineage>
</organism>
<name>A0A8X7S1Y0_BRACI</name>